<dbReference type="EMBL" id="CP042912">
    <property type="protein sequence ID" value="QEG25184.1"/>
    <property type="molecule type" value="Genomic_DNA"/>
</dbReference>
<dbReference type="GO" id="GO:0043130">
    <property type="term" value="F:ubiquitin binding"/>
    <property type="evidence" value="ECO:0007669"/>
    <property type="project" value="InterPro"/>
</dbReference>
<dbReference type="InterPro" id="IPR011047">
    <property type="entry name" value="Quinoprotein_ADH-like_sf"/>
</dbReference>
<dbReference type="AlphaFoldDB" id="A0A5B9PFT7"/>
<evidence type="ECO:0000313" key="3">
    <source>
        <dbReference type="EMBL" id="QEG25184.1"/>
    </source>
</evidence>
<dbReference type="GO" id="GO:0008092">
    <property type="term" value="F:cytoskeletal protein binding"/>
    <property type="evidence" value="ECO:0007669"/>
    <property type="project" value="InterPro"/>
</dbReference>
<gene>
    <name evidence="3" type="ORF">MFFC18_51080</name>
</gene>
<dbReference type="KEGG" id="mff:MFFC18_51080"/>
<accession>A0A5B9PFT7</accession>
<feature type="region of interest" description="Disordered" evidence="1">
    <location>
        <begin position="431"/>
        <end position="451"/>
    </location>
</feature>
<dbReference type="SUPFAM" id="SSF50998">
    <property type="entry name" value="Quinoprotein alcohol dehydrogenase-like"/>
    <property type="match status" value="2"/>
</dbReference>
<organism evidence="3 4">
    <name type="scientific">Mariniblastus fucicola</name>
    <dbReference type="NCBI Taxonomy" id="980251"/>
    <lineage>
        <taxon>Bacteria</taxon>
        <taxon>Pseudomonadati</taxon>
        <taxon>Planctomycetota</taxon>
        <taxon>Planctomycetia</taxon>
        <taxon>Pirellulales</taxon>
        <taxon>Pirellulaceae</taxon>
        <taxon>Mariniblastus</taxon>
    </lineage>
</organism>
<dbReference type="InterPro" id="IPR015943">
    <property type="entry name" value="WD40/YVTN_repeat-like_dom_sf"/>
</dbReference>
<evidence type="ECO:0000313" key="4">
    <source>
        <dbReference type="Proteomes" id="UP000322214"/>
    </source>
</evidence>
<keyword evidence="4" id="KW-1185">Reference proteome</keyword>
<dbReference type="InterPro" id="IPR007131">
    <property type="entry name" value="SHD1"/>
</dbReference>
<reference evidence="3 4" key="1">
    <citation type="submission" date="2019-08" db="EMBL/GenBank/DDBJ databases">
        <title>Deep-cultivation of Planctomycetes and their phenomic and genomic characterization uncovers novel biology.</title>
        <authorList>
            <person name="Wiegand S."/>
            <person name="Jogler M."/>
            <person name="Boedeker C."/>
            <person name="Pinto D."/>
            <person name="Vollmers J."/>
            <person name="Rivas-Marin E."/>
            <person name="Kohn T."/>
            <person name="Peeters S.H."/>
            <person name="Heuer A."/>
            <person name="Rast P."/>
            <person name="Oberbeckmann S."/>
            <person name="Bunk B."/>
            <person name="Jeske O."/>
            <person name="Meyerdierks A."/>
            <person name="Storesund J.E."/>
            <person name="Kallscheuer N."/>
            <person name="Luecker S."/>
            <person name="Lage O.M."/>
            <person name="Pohl T."/>
            <person name="Merkel B.J."/>
            <person name="Hornburger P."/>
            <person name="Mueller R.-W."/>
            <person name="Bruemmer F."/>
            <person name="Labrenz M."/>
            <person name="Spormann A.M."/>
            <person name="Op den Camp H."/>
            <person name="Overmann J."/>
            <person name="Amann R."/>
            <person name="Jetten M.S.M."/>
            <person name="Mascher T."/>
            <person name="Medema M.H."/>
            <person name="Devos D.P."/>
            <person name="Kaster A.-K."/>
            <person name="Ovreas L."/>
            <person name="Rohde M."/>
            <person name="Galperin M.Y."/>
            <person name="Jogler C."/>
        </authorList>
    </citation>
    <scope>NUCLEOTIDE SEQUENCE [LARGE SCALE GENOMIC DNA]</scope>
    <source>
        <strain evidence="3 4">FC18</strain>
    </source>
</reference>
<protein>
    <recommendedName>
        <fullName evidence="2">SLA1 homology domain-containing protein</fullName>
    </recommendedName>
</protein>
<dbReference type="Proteomes" id="UP000322214">
    <property type="component" value="Chromosome"/>
</dbReference>
<dbReference type="Gene3D" id="2.30.30.700">
    <property type="entry name" value="SLA1 homology domain 1"/>
    <property type="match status" value="1"/>
</dbReference>
<dbReference type="Pfam" id="PF03983">
    <property type="entry name" value="SHD1"/>
    <property type="match status" value="1"/>
</dbReference>
<dbReference type="STRING" id="980251.GCA_001642875_03855"/>
<dbReference type="GO" id="GO:0030674">
    <property type="term" value="F:protein-macromolecule adaptor activity"/>
    <property type="evidence" value="ECO:0007669"/>
    <property type="project" value="InterPro"/>
</dbReference>
<evidence type="ECO:0000256" key="1">
    <source>
        <dbReference type="SAM" id="MobiDB-lite"/>
    </source>
</evidence>
<dbReference type="Gene3D" id="2.130.10.10">
    <property type="entry name" value="YVTN repeat-like/Quinoprotein amine dehydrogenase"/>
    <property type="match status" value="2"/>
</dbReference>
<feature type="domain" description="SLA1 homology" evidence="2">
    <location>
        <begin position="56"/>
        <end position="111"/>
    </location>
</feature>
<name>A0A5B9PFT7_9BACT</name>
<sequence>MKLNKQHGAALRNDWFELIFFENLKVRSSFSKSARLALGFCLAIHFLFACDLQGQEFKTWTDRTGKFSVEAKFLAAENGKVVLLDRTGKRITVAIDRLSATDRTEIEKLQGDPFELQDSPSVEAVRSVTCVIWSEFEGKSHASAGMVFFKDEEFAFASFEAERGRRYSGSCKVVLIDESGNEKRVDGEMWEAEGPTQSVTVKFDSRHVTNTLLDLPIAECEQGMNVQIVGTEIARGQNSDSVAPMTFEGKITKIFRGRDNSIERVQMDSKDFKIDRLALVINANGAFVGIPGNLPRGSTTRELFPASMIPSLIPPHVSSPKARLLKQDDAFETFEIEGLWYDSWQAEAKELLVYRYDHTEREVSESLLQGQSGLRLETKKGKYPASFVGKIKIPTNGSNVKRLVIRSKRTIGGKEFFSKPVTIKMPRKLAGTDAKNTGRKPVRPKNRGRSTRIPVIKKSSLVPLTDTERTELEANKAWVKTEAPKPAAEKKSAIAKDTDLGGLAAKEINAAISCDPIWSKGGTELYYSDTSGKLIRTEYPSFEQTHVLPTGTKPVSIALANNCALTLSEKGQVLIVDSSDLKVKHRLVAKGATQLAAAPTSRYAYAGGDNGIQVIDTMAGRVVSMLEFPVLDVAATSDGKYLLTSSKPGQIGRFAIEDEHLTFEETSQPHGGNRPLCLCADDKHVALPGGSASRGTLLFSIDNLQTPKLKLEEGVRGRTLDIDPASKRILLCTNDFSLIVLDSKGVRNAKFKASDYKYQVKSYVAHPSDGSLLILGGDVFNQSQAQLLGVRLAGKPEDWKVGDSNGLPTISFSTLDPVDVDEPMMGDEVGIDGPAKAFELKLDRSKFGEALPIFSPKGDRLYLLDRDGVLSMYSVPEFRKLKTLNTGQGYGRAFTMTRSGLLVGCRANDCVYLVDNESLKIKKRFFTSCNLVLAGSPKSKYAIGTGTTPNRKKEICVFDVNRGKVIFSETQREFLERQKEKFPENENFPLSEVMTMSPDGKHLFVSAGSLARYRVTRDGLMFEEVSQAFCEFSQPVFGGKLVATPGGNRCPFNSDWPIINESHYVFAMDNLQKPKFVVDSGEEASTMTFHPKRPLIYAQNDQHPLIIFRTDGTRVDSCTFHNERKSDIFRFFVSPSGKGILALSHDWTYWFELK</sequence>
<dbReference type="RefSeq" id="WP_075085850.1">
    <property type="nucleotide sequence ID" value="NZ_CP042912.1"/>
</dbReference>
<dbReference type="OrthoDB" id="251024at2"/>
<proteinExistence type="predicted"/>
<dbReference type="GO" id="GO:0042802">
    <property type="term" value="F:identical protein binding"/>
    <property type="evidence" value="ECO:0007669"/>
    <property type="project" value="InterPro"/>
</dbReference>
<evidence type="ECO:0000259" key="2">
    <source>
        <dbReference type="Pfam" id="PF03983"/>
    </source>
</evidence>
<feature type="compositionally biased region" description="Basic residues" evidence="1">
    <location>
        <begin position="437"/>
        <end position="450"/>
    </location>
</feature>